<dbReference type="EMBL" id="FOQH01000009">
    <property type="protein sequence ID" value="SFI79130.1"/>
    <property type="molecule type" value="Genomic_DNA"/>
</dbReference>
<dbReference type="GO" id="GO:0032049">
    <property type="term" value="P:cardiolipin biosynthetic process"/>
    <property type="evidence" value="ECO:0007669"/>
    <property type="project" value="UniProtKB-ARBA"/>
</dbReference>
<proteinExistence type="predicted"/>
<dbReference type="PANTHER" id="PTHR21248:SF22">
    <property type="entry name" value="PHOSPHOLIPASE D"/>
    <property type="match status" value="1"/>
</dbReference>
<name>A0A1I3L320_9RHOB</name>
<dbReference type="SMART" id="SM00155">
    <property type="entry name" value="PLDc"/>
    <property type="match status" value="2"/>
</dbReference>
<dbReference type="InterPro" id="IPR001736">
    <property type="entry name" value="PLipase_D/transphosphatidylase"/>
</dbReference>
<dbReference type="SUPFAM" id="SSF56024">
    <property type="entry name" value="Phospholipase D/nuclease"/>
    <property type="match status" value="2"/>
</dbReference>
<evidence type="ECO:0000256" key="4">
    <source>
        <dbReference type="ARBA" id="ARBA00022525"/>
    </source>
</evidence>
<feature type="domain" description="PLD phosphodiesterase" evidence="6">
    <location>
        <begin position="136"/>
        <end position="163"/>
    </location>
</feature>
<evidence type="ECO:0000259" key="6">
    <source>
        <dbReference type="PROSITE" id="PS50035"/>
    </source>
</evidence>
<protein>
    <recommendedName>
        <fullName evidence="3">Phospholipase D</fullName>
    </recommendedName>
    <alternativeName>
        <fullName evidence="5">Choline phosphatase</fullName>
    </alternativeName>
</protein>
<keyword evidence="8" id="KW-1185">Reference proteome</keyword>
<evidence type="ECO:0000313" key="8">
    <source>
        <dbReference type="Proteomes" id="UP000199377"/>
    </source>
</evidence>
<dbReference type="InterPro" id="IPR025202">
    <property type="entry name" value="PLD-like_dom"/>
</dbReference>
<evidence type="ECO:0000256" key="3">
    <source>
        <dbReference type="ARBA" id="ARBA00018392"/>
    </source>
</evidence>
<accession>A0A1I3L320</accession>
<dbReference type="CDD" id="cd09110">
    <property type="entry name" value="PLDc_CLS_1"/>
    <property type="match status" value="1"/>
</dbReference>
<gene>
    <name evidence="7" type="ORF">SAMN05216258_109189</name>
</gene>
<evidence type="ECO:0000256" key="2">
    <source>
        <dbReference type="ARBA" id="ARBA00004613"/>
    </source>
</evidence>
<dbReference type="Proteomes" id="UP000199377">
    <property type="component" value="Unassembled WGS sequence"/>
</dbReference>
<sequence length="407" mass="45267">MPQDLPNLSRPAHALHDPAARRLALALESAVGAPFSHGARIDVLRNGVEIFPAMLEGIAQARRRIEFLTFVYWTGEIADRFAEALAERARAGVEVLVVLDGFGARPMDREHLRMMEEAGVQVRWFRPLTTWRLWRSAHRTHRKVLIVDGRVGFAGGVGIASEWEGDAEAPEHWRDTHFRIRGPAVAGLRAAFYEDWMEAGGDLGPLFSVAPTPSRARPGVDAAGGALVQVVPAGASVGMNSIARLHNALIRLARRRLRICTPYFSPDATMARLLIEAAERGVEVEVMMPGPIIDKRLSELAGSEFWSDLMRAGVNLMRFQPTMLHAKLITVDGRLASIGSANFNQRSRLKDHELSLNLLDAEMTARLDAHFEEDKGRCLPVDLRRWRRRSLLRRAAEKAAAPLRTET</sequence>
<dbReference type="Pfam" id="PF13091">
    <property type="entry name" value="PLDc_2"/>
    <property type="match status" value="2"/>
</dbReference>
<dbReference type="STRING" id="1114924.SAMN05216258_109189"/>
<evidence type="ECO:0000313" key="7">
    <source>
        <dbReference type="EMBL" id="SFI79130.1"/>
    </source>
</evidence>
<evidence type="ECO:0000256" key="5">
    <source>
        <dbReference type="ARBA" id="ARBA00029594"/>
    </source>
</evidence>
<dbReference type="OrthoDB" id="9762009at2"/>
<dbReference type="Gene3D" id="3.30.870.10">
    <property type="entry name" value="Endonuclease Chain A"/>
    <property type="match status" value="2"/>
</dbReference>
<dbReference type="PANTHER" id="PTHR21248">
    <property type="entry name" value="CARDIOLIPIN SYNTHASE"/>
    <property type="match status" value="1"/>
</dbReference>
<dbReference type="AlphaFoldDB" id="A0A1I3L320"/>
<dbReference type="GO" id="GO:0030572">
    <property type="term" value="F:phosphatidyltransferase activity"/>
    <property type="evidence" value="ECO:0007669"/>
    <property type="project" value="UniProtKB-ARBA"/>
</dbReference>
<reference evidence="7 8" key="1">
    <citation type="submission" date="2016-10" db="EMBL/GenBank/DDBJ databases">
        <authorList>
            <person name="de Groot N.N."/>
        </authorList>
    </citation>
    <scope>NUCLEOTIDE SEQUENCE [LARGE SCALE GENOMIC DNA]</scope>
    <source>
        <strain evidence="7 8">CGMCC 1.11030</strain>
    </source>
</reference>
<evidence type="ECO:0000256" key="1">
    <source>
        <dbReference type="ARBA" id="ARBA00003145"/>
    </source>
</evidence>
<comment type="function">
    <text evidence="1">Could be a virulence factor.</text>
</comment>
<organism evidence="7 8">
    <name type="scientific">Albimonas pacifica</name>
    <dbReference type="NCBI Taxonomy" id="1114924"/>
    <lineage>
        <taxon>Bacteria</taxon>
        <taxon>Pseudomonadati</taxon>
        <taxon>Pseudomonadota</taxon>
        <taxon>Alphaproteobacteria</taxon>
        <taxon>Rhodobacterales</taxon>
        <taxon>Paracoccaceae</taxon>
        <taxon>Albimonas</taxon>
    </lineage>
</organism>
<dbReference type="RefSeq" id="WP_092862701.1">
    <property type="nucleotide sequence ID" value="NZ_FOQH01000009.1"/>
</dbReference>
<keyword evidence="4" id="KW-0964">Secreted</keyword>
<dbReference type="PROSITE" id="PS50035">
    <property type="entry name" value="PLD"/>
    <property type="match status" value="2"/>
</dbReference>
<comment type="subcellular location">
    <subcellularLocation>
        <location evidence="2">Secreted</location>
    </subcellularLocation>
</comment>
<dbReference type="GO" id="GO:0005576">
    <property type="term" value="C:extracellular region"/>
    <property type="evidence" value="ECO:0007669"/>
    <property type="project" value="UniProtKB-SubCell"/>
</dbReference>
<feature type="domain" description="PLD phosphodiesterase" evidence="6">
    <location>
        <begin position="320"/>
        <end position="347"/>
    </location>
</feature>